<reference evidence="2 4" key="1">
    <citation type="journal article" date="2015" name="Stand. Genomic Sci.">
        <title>Genomic Encyclopedia of Bacterial and Archaeal Type Strains, Phase III: the genomes of soil and plant-associated and newly described type strains.</title>
        <authorList>
            <person name="Whitman W.B."/>
            <person name="Woyke T."/>
            <person name="Klenk H.P."/>
            <person name="Zhou Y."/>
            <person name="Lilburn T.G."/>
            <person name="Beck B.J."/>
            <person name="De Vos P."/>
            <person name="Vandamme P."/>
            <person name="Eisen J.A."/>
            <person name="Garrity G."/>
            <person name="Hugenholtz P."/>
            <person name="Kyrpides N.C."/>
        </authorList>
    </citation>
    <scope>NUCLEOTIDE SEQUENCE [LARGE SCALE GENOMIC DNA]</scope>
    <source>
        <strain evidence="2 4">CGMCC 1.5380</strain>
    </source>
</reference>
<reference evidence="1 3" key="2">
    <citation type="submission" date="2018-07" db="EMBL/GenBank/DDBJ databases">
        <title>Genomic Encyclopedia of Type Strains, Phase IV (KMG-IV): sequencing the most valuable type-strain genomes for metagenomic binning, comparative biology and taxonomic classification.</title>
        <authorList>
            <person name="Goeker M."/>
        </authorList>
    </citation>
    <scope>NUCLEOTIDE SEQUENCE [LARGE SCALE GENOMIC DNA]</scope>
    <source>
        <strain evidence="1 3">DSM 19728</strain>
    </source>
</reference>
<dbReference type="EMBL" id="VLKX01000012">
    <property type="protein sequence ID" value="TWI45621.1"/>
    <property type="molecule type" value="Genomic_DNA"/>
</dbReference>
<organism evidence="2 4">
    <name type="scientific">Flavobacterium glaciei</name>
    <dbReference type="NCBI Taxonomy" id="386300"/>
    <lineage>
        <taxon>Bacteria</taxon>
        <taxon>Pseudomonadati</taxon>
        <taxon>Bacteroidota</taxon>
        <taxon>Flavobacteriia</taxon>
        <taxon>Flavobacteriales</taxon>
        <taxon>Flavobacteriaceae</taxon>
        <taxon>Flavobacterium</taxon>
    </lineage>
</organism>
<dbReference type="EMBL" id="QQBA01000012">
    <property type="protein sequence ID" value="RDI52235.1"/>
    <property type="molecule type" value="Genomic_DNA"/>
</dbReference>
<comment type="caution">
    <text evidence="2">The sequence shown here is derived from an EMBL/GenBank/DDBJ whole genome shotgun (WGS) entry which is preliminary data.</text>
</comment>
<keyword evidence="3" id="KW-1185">Reference proteome</keyword>
<evidence type="ECO:0000313" key="3">
    <source>
        <dbReference type="Proteomes" id="UP000254518"/>
    </source>
</evidence>
<gene>
    <name evidence="1" type="ORF">DFR66_11280</name>
    <name evidence="2" type="ORF">IQ02_02297</name>
</gene>
<sequence>MILNYKMVNLLFLLCNFTLNNSSNLNVNTVNAVYYKIDRYDSGKKEEKSVDPSYEALKEVELALYFTKEVAVFKQINKISLADDLFSKMANIIAGGERYYNLVTKQKLEHMDTMGEEFNLVHPFEEYTWEITSETKKINGYTCYKAVSHTSEYSKFRKKNISIDPIVWFTPEMPFSFGPAGLDGLPGLVLEGSINGRLYFYATKIEFNIKAENIDFSKPKKGKFITPAEFEDILLRDMN</sequence>
<dbReference type="InterPro" id="IPR005901">
    <property type="entry name" value="GLPGLI"/>
</dbReference>
<evidence type="ECO:0000313" key="2">
    <source>
        <dbReference type="EMBL" id="TWI45621.1"/>
    </source>
</evidence>
<accession>A0A562PMC1</accession>
<reference evidence="2" key="3">
    <citation type="submission" date="2019-07" db="EMBL/GenBank/DDBJ databases">
        <authorList>
            <person name="Whitman W."/>
            <person name="Huntemann M."/>
            <person name="Clum A."/>
            <person name="Pillay M."/>
            <person name="Palaniappan K."/>
            <person name="Varghese N."/>
            <person name="Mikhailova N."/>
            <person name="Stamatis D."/>
            <person name="Reddy T."/>
            <person name="Daum C."/>
            <person name="Shapiro N."/>
            <person name="Ivanova N."/>
            <person name="Kyrpides N."/>
            <person name="Woyke T."/>
        </authorList>
    </citation>
    <scope>NUCLEOTIDE SEQUENCE</scope>
    <source>
        <strain evidence="2">CGMCC 1.5380</strain>
    </source>
</reference>
<dbReference type="Pfam" id="PF22252">
    <property type="entry name" value="PNGase_F-II_N"/>
    <property type="match status" value="1"/>
</dbReference>
<name>A0A562PMC1_9FLAO</name>
<protein>
    <submittedName>
        <fullName evidence="2">GLPGLI family protein</fullName>
    </submittedName>
</protein>
<dbReference type="Proteomes" id="UP000321392">
    <property type="component" value="Unassembled WGS sequence"/>
</dbReference>
<evidence type="ECO:0000313" key="1">
    <source>
        <dbReference type="EMBL" id="RDI52235.1"/>
    </source>
</evidence>
<dbReference type="Proteomes" id="UP000254518">
    <property type="component" value="Unassembled WGS sequence"/>
</dbReference>
<evidence type="ECO:0000313" key="4">
    <source>
        <dbReference type="Proteomes" id="UP000321392"/>
    </source>
</evidence>
<dbReference type="OrthoDB" id="1429333at2"/>
<dbReference type="RefSeq" id="WP_114754900.1">
    <property type="nucleotide sequence ID" value="NZ_QQBA01000012.1"/>
</dbReference>
<proteinExistence type="predicted"/>
<dbReference type="AlphaFoldDB" id="A0A562PMC1"/>
<dbReference type="NCBIfam" id="TIGR01200">
    <property type="entry name" value="GLPGLI"/>
    <property type="match status" value="1"/>
</dbReference>